<sequence>MIKKITPTLLLSLLFLQFLTACVSESNNPTTTNTSTTAMTPLPSDISEDERAEELPEPELTPVPVPIPEPESVPDKVSLLPDEIYYYEGDEHMDAIGDTGESASFKKDPNLPYGFYIFDTMEEYVLVDGTEWGMDNQRRLFSLFDEDKVPFTFNYTNASLTQYEEYAGTDKTELGSYYDFFRFNDRGHKLVIRLHYFEEEKETTLPMFLDIVSSMRFVADPREFQPGVEIDFPEGIDEDEEAVIQLVKKNVESIASKNVAAFKSTLTPAAYDYLGFVIDTERQYRFTKLVTIEPYDETTGRKNLNIQFEYLEDGIVKQSSYTFTSLKNKDGKWEIANID</sequence>
<evidence type="ECO:0000256" key="1">
    <source>
        <dbReference type="SAM" id="MobiDB-lite"/>
    </source>
</evidence>
<protein>
    <recommendedName>
        <fullName evidence="5">Conjugative transposon protein TcpC</fullName>
    </recommendedName>
</protein>
<dbReference type="EMBL" id="QRDY01000044">
    <property type="protein sequence ID" value="RED51173.1"/>
    <property type="molecule type" value="Genomic_DNA"/>
</dbReference>
<name>A0A3D9HNT7_9BACL</name>
<organism evidence="3 4">
    <name type="scientific">Cohnella lupini</name>
    <dbReference type="NCBI Taxonomy" id="1294267"/>
    <lineage>
        <taxon>Bacteria</taxon>
        <taxon>Bacillati</taxon>
        <taxon>Bacillota</taxon>
        <taxon>Bacilli</taxon>
        <taxon>Bacillales</taxon>
        <taxon>Paenibacillaceae</taxon>
        <taxon>Cohnella</taxon>
    </lineage>
</organism>
<feature type="chain" id="PRO_5039101857" description="Conjugative transposon protein TcpC" evidence="2">
    <location>
        <begin position="24"/>
        <end position="339"/>
    </location>
</feature>
<proteinExistence type="predicted"/>
<evidence type="ECO:0008006" key="5">
    <source>
        <dbReference type="Google" id="ProtNLM"/>
    </source>
</evidence>
<dbReference type="OrthoDB" id="2606594at2"/>
<dbReference type="Proteomes" id="UP000256869">
    <property type="component" value="Unassembled WGS sequence"/>
</dbReference>
<keyword evidence="4" id="KW-1185">Reference proteome</keyword>
<feature type="signal peptide" evidence="2">
    <location>
        <begin position="1"/>
        <end position="23"/>
    </location>
</feature>
<keyword evidence="2" id="KW-0732">Signal</keyword>
<feature type="compositionally biased region" description="Acidic residues" evidence="1">
    <location>
        <begin position="46"/>
        <end position="57"/>
    </location>
</feature>
<feature type="compositionally biased region" description="Low complexity" evidence="1">
    <location>
        <begin position="26"/>
        <end position="43"/>
    </location>
</feature>
<feature type="compositionally biased region" description="Pro residues" evidence="1">
    <location>
        <begin position="59"/>
        <end position="71"/>
    </location>
</feature>
<gene>
    <name evidence="3" type="ORF">DFP95_1446</name>
</gene>
<dbReference type="PROSITE" id="PS51257">
    <property type="entry name" value="PROKAR_LIPOPROTEIN"/>
    <property type="match status" value="1"/>
</dbReference>
<evidence type="ECO:0000313" key="4">
    <source>
        <dbReference type="Proteomes" id="UP000256869"/>
    </source>
</evidence>
<evidence type="ECO:0000256" key="2">
    <source>
        <dbReference type="SAM" id="SignalP"/>
    </source>
</evidence>
<evidence type="ECO:0000313" key="3">
    <source>
        <dbReference type="EMBL" id="RED51173.1"/>
    </source>
</evidence>
<reference evidence="3 4" key="1">
    <citation type="submission" date="2018-07" db="EMBL/GenBank/DDBJ databases">
        <title>Genomic Encyclopedia of Type Strains, Phase III (KMG-III): the genomes of soil and plant-associated and newly described type strains.</title>
        <authorList>
            <person name="Whitman W."/>
        </authorList>
    </citation>
    <scope>NUCLEOTIDE SEQUENCE [LARGE SCALE GENOMIC DNA]</scope>
    <source>
        <strain evidence="3 4">CECT 8236</strain>
    </source>
</reference>
<accession>A0A3D9HNT7</accession>
<dbReference type="AlphaFoldDB" id="A0A3D9HNT7"/>
<comment type="caution">
    <text evidence="3">The sequence shown here is derived from an EMBL/GenBank/DDBJ whole genome shotgun (WGS) entry which is preliminary data.</text>
</comment>
<dbReference type="RefSeq" id="WP_115996005.1">
    <property type="nucleotide sequence ID" value="NZ_QRDY01000044.1"/>
</dbReference>
<feature type="region of interest" description="Disordered" evidence="1">
    <location>
        <begin position="26"/>
        <end position="74"/>
    </location>
</feature>